<dbReference type="Proteomes" id="UP000507470">
    <property type="component" value="Unassembled WGS sequence"/>
</dbReference>
<protein>
    <submittedName>
        <fullName evidence="1">Uncharacterized protein</fullName>
    </submittedName>
</protein>
<gene>
    <name evidence="1" type="ORF">MCOR_20878</name>
</gene>
<evidence type="ECO:0000313" key="1">
    <source>
        <dbReference type="EMBL" id="CAC5385324.1"/>
    </source>
</evidence>
<dbReference type="EMBL" id="CACVKT020003693">
    <property type="protein sequence ID" value="CAC5385324.1"/>
    <property type="molecule type" value="Genomic_DNA"/>
</dbReference>
<accession>A0A6J8BR79</accession>
<name>A0A6J8BR79_MYTCO</name>
<keyword evidence="2" id="KW-1185">Reference proteome</keyword>
<evidence type="ECO:0000313" key="2">
    <source>
        <dbReference type="Proteomes" id="UP000507470"/>
    </source>
</evidence>
<organism evidence="1 2">
    <name type="scientific">Mytilus coruscus</name>
    <name type="common">Sea mussel</name>
    <dbReference type="NCBI Taxonomy" id="42192"/>
    <lineage>
        <taxon>Eukaryota</taxon>
        <taxon>Metazoa</taxon>
        <taxon>Spiralia</taxon>
        <taxon>Lophotrochozoa</taxon>
        <taxon>Mollusca</taxon>
        <taxon>Bivalvia</taxon>
        <taxon>Autobranchia</taxon>
        <taxon>Pteriomorphia</taxon>
        <taxon>Mytilida</taxon>
        <taxon>Mytiloidea</taxon>
        <taxon>Mytilidae</taxon>
        <taxon>Mytilinae</taxon>
        <taxon>Mytilus</taxon>
    </lineage>
</organism>
<dbReference type="OrthoDB" id="5955918at2759"/>
<reference evidence="1 2" key="1">
    <citation type="submission" date="2020-06" db="EMBL/GenBank/DDBJ databases">
        <authorList>
            <person name="Li R."/>
            <person name="Bekaert M."/>
        </authorList>
    </citation>
    <scope>NUCLEOTIDE SEQUENCE [LARGE SCALE GENOMIC DNA]</scope>
    <source>
        <strain evidence="2">wild</strain>
    </source>
</reference>
<sequence>MLDRHGVVLGGDMLTRERLQNAKNIRLLALTTKAHFQHLAPVTCELWHVKQDLLAAEKVKTKKQEHAIRNKKDIIRGLGANKTENATRRASGSANIIYKIRENIDKLMNIPKSTTSHTKKTSSKDVELAINILRKVDPFIYVKGRKFDSYKEIPKNPKTIVKRKDLVCGIHKKNSKVVFELLN</sequence>
<proteinExistence type="predicted"/>
<dbReference type="AlphaFoldDB" id="A0A6J8BR79"/>